<feature type="region of interest" description="Disordered" evidence="1">
    <location>
        <begin position="1"/>
        <end position="73"/>
    </location>
</feature>
<dbReference type="EMBL" id="MHCI01000017">
    <property type="protein sequence ID" value="OGY16383.1"/>
    <property type="molecule type" value="Genomic_DNA"/>
</dbReference>
<feature type="compositionally biased region" description="Basic and acidic residues" evidence="1">
    <location>
        <begin position="1"/>
        <end position="20"/>
    </location>
</feature>
<evidence type="ECO:0000313" key="3">
    <source>
        <dbReference type="Proteomes" id="UP000179069"/>
    </source>
</evidence>
<proteinExistence type="predicted"/>
<reference evidence="2 3" key="1">
    <citation type="journal article" date="2016" name="Nat. Commun.">
        <title>Thousands of microbial genomes shed light on interconnected biogeochemical processes in an aquifer system.</title>
        <authorList>
            <person name="Anantharaman K."/>
            <person name="Brown C.T."/>
            <person name="Hug L.A."/>
            <person name="Sharon I."/>
            <person name="Castelle C.J."/>
            <person name="Probst A.J."/>
            <person name="Thomas B.C."/>
            <person name="Singh A."/>
            <person name="Wilkins M.J."/>
            <person name="Karaoz U."/>
            <person name="Brodie E.L."/>
            <person name="Williams K.H."/>
            <person name="Hubbard S.S."/>
            <person name="Banfield J.F."/>
        </authorList>
    </citation>
    <scope>NUCLEOTIDE SEQUENCE [LARGE SCALE GENOMIC DNA]</scope>
</reference>
<sequence length="73" mass="8457">MQDRGGEFHKPPPSEIDTRGGARIHQGEPTSKWSRTAEEIEKDFEEEHGDSLDHPAFLRKRRKQQADKEQTSE</sequence>
<evidence type="ECO:0000256" key="1">
    <source>
        <dbReference type="SAM" id="MobiDB-lite"/>
    </source>
</evidence>
<name>A0A1G1VLZ3_9BACT</name>
<evidence type="ECO:0000313" key="2">
    <source>
        <dbReference type="EMBL" id="OGY16383.1"/>
    </source>
</evidence>
<organism evidence="2 3">
    <name type="scientific">Candidatus Chisholmbacteria bacterium RIFCSPHIGHO2_01_FULL_49_18</name>
    <dbReference type="NCBI Taxonomy" id="1797590"/>
    <lineage>
        <taxon>Bacteria</taxon>
        <taxon>Candidatus Chisholmiibacteriota</taxon>
    </lineage>
</organism>
<protein>
    <submittedName>
        <fullName evidence="2">Uncharacterized protein</fullName>
    </submittedName>
</protein>
<accession>A0A1G1VLZ3</accession>
<comment type="caution">
    <text evidence="2">The sequence shown here is derived from an EMBL/GenBank/DDBJ whole genome shotgun (WGS) entry which is preliminary data.</text>
</comment>
<feature type="compositionally biased region" description="Basic and acidic residues" evidence="1">
    <location>
        <begin position="64"/>
        <end position="73"/>
    </location>
</feature>
<dbReference type="Proteomes" id="UP000179069">
    <property type="component" value="Unassembled WGS sequence"/>
</dbReference>
<gene>
    <name evidence="2" type="ORF">A2785_00345</name>
</gene>
<dbReference type="AlphaFoldDB" id="A0A1G1VLZ3"/>